<accession>A0A9P4NAY2</accession>
<dbReference type="PROSITE" id="PS00028">
    <property type="entry name" value="ZINC_FINGER_C2H2_1"/>
    <property type="match status" value="2"/>
</dbReference>
<evidence type="ECO:0000256" key="2">
    <source>
        <dbReference type="ARBA" id="ARBA00022723"/>
    </source>
</evidence>
<evidence type="ECO:0000256" key="5">
    <source>
        <dbReference type="ARBA" id="ARBA00022833"/>
    </source>
</evidence>
<proteinExistence type="predicted"/>
<evidence type="ECO:0000256" key="7">
    <source>
        <dbReference type="PROSITE-ProRule" id="PRU00042"/>
    </source>
</evidence>
<keyword evidence="4 7" id="KW-0863">Zinc-finger</keyword>
<protein>
    <recommendedName>
        <fullName evidence="8">C2H2-type domain-containing protein</fullName>
    </recommendedName>
</protein>
<evidence type="ECO:0000256" key="4">
    <source>
        <dbReference type="ARBA" id="ARBA00022771"/>
    </source>
</evidence>
<dbReference type="AlphaFoldDB" id="A0A9P4NAY2"/>
<dbReference type="InterPro" id="IPR036236">
    <property type="entry name" value="Znf_C2H2_sf"/>
</dbReference>
<dbReference type="PROSITE" id="PS50157">
    <property type="entry name" value="ZINC_FINGER_C2H2_2"/>
    <property type="match status" value="2"/>
</dbReference>
<keyword evidence="3" id="KW-0677">Repeat</keyword>
<dbReference type="InterPro" id="IPR013087">
    <property type="entry name" value="Znf_C2H2_type"/>
</dbReference>
<dbReference type="Proteomes" id="UP000800093">
    <property type="component" value="Unassembled WGS sequence"/>
</dbReference>
<evidence type="ECO:0000256" key="1">
    <source>
        <dbReference type="ARBA" id="ARBA00004123"/>
    </source>
</evidence>
<keyword evidence="10" id="KW-1185">Reference proteome</keyword>
<evidence type="ECO:0000259" key="8">
    <source>
        <dbReference type="PROSITE" id="PS50157"/>
    </source>
</evidence>
<dbReference type="GO" id="GO:0008270">
    <property type="term" value="F:zinc ion binding"/>
    <property type="evidence" value="ECO:0007669"/>
    <property type="project" value="UniProtKB-KW"/>
</dbReference>
<dbReference type="Gene3D" id="3.30.160.60">
    <property type="entry name" value="Classic Zinc Finger"/>
    <property type="match status" value="2"/>
</dbReference>
<dbReference type="SUPFAM" id="SSF57667">
    <property type="entry name" value="beta-beta-alpha zinc fingers"/>
    <property type="match status" value="1"/>
</dbReference>
<dbReference type="SMART" id="SM00355">
    <property type="entry name" value="ZnF_C2H2"/>
    <property type="match status" value="5"/>
</dbReference>
<feature type="domain" description="C2H2-type" evidence="8">
    <location>
        <begin position="98"/>
        <end position="126"/>
    </location>
</feature>
<evidence type="ECO:0000256" key="3">
    <source>
        <dbReference type="ARBA" id="ARBA00022737"/>
    </source>
</evidence>
<organism evidence="9 10">
    <name type="scientific">Lojkania enalia</name>
    <dbReference type="NCBI Taxonomy" id="147567"/>
    <lineage>
        <taxon>Eukaryota</taxon>
        <taxon>Fungi</taxon>
        <taxon>Dikarya</taxon>
        <taxon>Ascomycota</taxon>
        <taxon>Pezizomycotina</taxon>
        <taxon>Dothideomycetes</taxon>
        <taxon>Pleosporomycetidae</taxon>
        <taxon>Pleosporales</taxon>
        <taxon>Pleosporales incertae sedis</taxon>
        <taxon>Lojkania</taxon>
    </lineage>
</organism>
<dbReference type="InterPro" id="IPR050888">
    <property type="entry name" value="ZnF_C2H2-type_TF"/>
</dbReference>
<gene>
    <name evidence="9" type="ORF">CC78DRAFT_574752</name>
</gene>
<reference evidence="10" key="1">
    <citation type="journal article" date="2020" name="Stud. Mycol.">
        <title>101 Dothideomycetes genomes: A test case for predicting lifestyles and emergence of pathogens.</title>
        <authorList>
            <person name="Haridas S."/>
            <person name="Albert R."/>
            <person name="Binder M."/>
            <person name="Bloem J."/>
            <person name="LaButti K."/>
            <person name="Salamov A."/>
            <person name="Andreopoulos B."/>
            <person name="Baker S."/>
            <person name="Barry K."/>
            <person name="Bills G."/>
            <person name="Bluhm B."/>
            <person name="Cannon C."/>
            <person name="Castanera R."/>
            <person name="Culley D."/>
            <person name="Daum C."/>
            <person name="Ezra D."/>
            <person name="Gonzalez J."/>
            <person name="Henrissat B."/>
            <person name="Kuo A."/>
            <person name="Liang C."/>
            <person name="Lipzen A."/>
            <person name="Lutzoni F."/>
            <person name="Magnuson J."/>
            <person name="Mondo S."/>
            <person name="Nolan M."/>
            <person name="Ohm R."/>
            <person name="Pangilinan J."/>
            <person name="Park H.-J."/>
            <person name="Ramirez L."/>
            <person name="Alfaro M."/>
            <person name="Sun H."/>
            <person name="Tritt A."/>
            <person name="Yoshinaga Y."/>
            <person name="Zwiers L.-H."/>
            <person name="Turgeon B."/>
            <person name="Goodwin S."/>
            <person name="Spatafora J."/>
            <person name="Crous P."/>
            <person name="Grigoriev I."/>
        </authorList>
    </citation>
    <scope>NUCLEOTIDE SEQUENCE [LARGE SCALE GENOMIC DNA]</scope>
    <source>
        <strain evidence="10">CBS 304.66</strain>
    </source>
</reference>
<keyword evidence="2" id="KW-0479">Metal-binding</keyword>
<comment type="subcellular location">
    <subcellularLocation>
        <location evidence="1">Nucleus</location>
    </subcellularLocation>
</comment>
<evidence type="ECO:0000313" key="9">
    <source>
        <dbReference type="EMBL" id="KAF2269879.1"/>
    </source>
</evidence>
<dbReference type="OrthoDB" id="8117402at2759"/>
<keyword evidence="6" id="KW-0539">Nucleus</keyword>
<evidence type="ECO:0000313" key="10">
    <source>
        <dbReference type="Proteomes" id="UP000800093"/>
    </source>
</evidence>
<dbReference type="GO" id="GO:0005634">
    <property type="term" value="C:nucleus"/>
    <property type="evidence" value="ECO:0007669"/>
    <property type="project" value="UniProtKB-SubCell"/>
</dbReference>
<feature type="domain" description="C2H2-type" evidence="8">
    <location>
        <begin position="321"/>
        <end position="345"/>
    </location>
</feature>
<evidence type="ECO:0000256" key="6">
    <source>
        <dbReference type="ARBA" id="ARBA00023242"/>
    </source>
</evidence>
<name>A0A9P4NAY2_9PLEO</name>
<sequence>MPVQLEPIRPVKCTFSNCSASFNTEMEMKSHKKHAKDHDYCRKCDEDFDSFEDWCMHKAFRPDNHGNSCRICGEDIKSESGLRRHIKLAGRHPLNQKTECVGCGDRFFRASQFIEHLEFGHCADIPADQFQGHIVHKALITKLLDDSAAYSRFLQKVSHNCAAWDPEEGGGINLIDDNEALKVEVKAIQPELVRKSVKESASELLWPLLPSQAIKAGQKMNFGTSTFGKASLNSESATSTNIADILDPSVETQKTWKTGRTSEALFPNAKPTPVRDDRSVQNHDNQQKEELGLNMLSTRFWDPTSIEWDPERFRHPAIDRYVCPFVCERMFDIAADLDKHITTEHKIKSMKCPQCFKVFPSCAALVAHCENPVKKGCKIHEADDYGKFLNVLTGGFLSVREKTRPDHLNNPTIIIKNSETGFPESYRPPTVRYLQYEASKPADWKEPLEDNNYRIGGLP</sequence>
<keyword evidence="5" id="KW-0862">Zinc</keyword>
<comment type="caution">
    <text evidence="9">The sequence shown here is derived from an EMBL/GenBank/DDBJ whole genome shotgun (WGS) entry which is preliminary data.</text>
</comment>
<dbReference type="PANTHER" id="PTHR24406">
    <property type="entry name" value="TRANSCRIPTIONAL REPRESSOR CTCFL-RELATED"/>
    <property type="match status" value="1"/>
</dbReference>
<dbReference type="EMBL" id="ML986581">
    <property type="protein sequence ID" value="KAF2269879.1"/>
    <property type="molecule type" value="Genomic_DNA"/>
</dbReference>